<feature type="transmembrane region" description="Helical" evidence="9">
    <location>
        <begin position="129"/>
        <end position="149"/>
    </location>
</feature>
<evidence type="ECO:0000256" key="5">
    <source>
        <dbReference type="ARBA" id="ARBA00022989"/>
    </source>
</evidence>
<keyword evidence="3 10" id="KW-0808">Transferase</keyword>
<keyword evidence="7" id="KW-0479">Metal-binding</keyword>
<evidence type="ECO:0000313" key="11">
    <source>
        <dbReference type="Proteomes" id="UP000327011"/>
    </source>
</evidence>
<feature type="transmembrane region" description="Helical" evidence="9">
    <location>
        <begin position="202"/>
        <end position="219"/>
    </location>
</feature>
<feature type="binding site" evidence="7">
    <location>
        <position position="230"/>
    </location>
    <ligand>
        <name>Mg(2+)</name>
        <dbReference type="ChEBI" id="CHEBI:18420"/>
    </ligand>
</feature>
<dbReference type="AlphaFoldDB" id="A0A5J5JZW0"/>
<dbReference type="GO" id="GO:0009103">
    <property type="term" value="P:lipopolysaccharide biosynthetic process"/>
    <property type="evidence" value="ECO:0007669"/>
    <property type="project" value="TreeGrafter"/>
</dbReference>
<comment type="cofactor">
    <cofactor evidence="7">
        <name>Mg(2+)</name>
        <dbReference type="ChEBI" id="CHEBI:18420"/>
    </cofactor>
</comment>
<dbReference type="Proteomes" id="UP000327011">
    <property type="component" value="Unassembled WGS sequence"/>
</dbReference>
<dbReference type="PANTHER" id="PTHR22926:SF3">
    <property type="entry name" value="UNDECAPRENYL-PHOSPHATE ALPHA-N-ACETYLGLUCOSAMINYL 1-PHOSPHATE TRANSFERASE"/>
    <property type="match status" value="1"/>
</dbReference>
<feature type="transmembrane region" description="Helical" evidence="9">
    <location>
        <begin position="101"/>
        <end position="117"/>
    </location>
</feature>
<dbReference type="PANTHER" id="PTHR22926">
    <property type="entry name" value="PHOSPHO-N-ACETYLMURAMOYL-PENTAPEPTIDE-TRANSFERASE"/>
    <property type="match status" value="1"/>
</dbReference>
<keyword evidence="4 9" id="KW-0812">Transmembrane</keyword>
<accession>A0A5J5JZW0</accession>
<dbReference type="GO" id="GO:0046872">
    <property type="term" value="F:metal ion binding"/>
    <property type="evidence" value="ECO:0007669"/>
    <property type="project" value="UniProtKB-KW"/>
</dbReference>
<sequence length="370" mass="37287">MDTPPDARRHPAGDHHRGPGRTGGGAAMNGPVLLTAAAGAFLLSAAATPLLRRVALRWDVTDRPGGHKAHRRPTPFLGGLAITLGAVVPPAALAGPADPRAVAIVAGALAVALLGLIDDLRQLSMGARLAVESLAAGGVVLTGVQAPVTGGWPDIPITMLWIVVITNSFNLLDNMDGALGAVAAASAATLAAVAFLSAQPVIGMVLVSLLLSVAGFLPYNWAPAKIFMGDAGSLFIGFVLACSAALLVTGRDRVTAVAGLLLPAFVATVDTGVVLLSRKRAGRPLTQGGTDHLSHRLCGLGLGPALTAVTLAVIAAVAGLLHLVMLLGWITPLGAASAGVVAACALIGLPQRVRVYPRALPQTSSPTGKR</sequence>
<evidence type="ECO:0000256" key="7">
    <source>
        <dbReference type="PIRSR" id="PIRSR600715-1"/>
    </source>
</evidence>
<feature type="compositionally biased region" description="Basic and acidic residues" evidence="8">
    <location>
        <begin position="1"/>
        <end position="17"/>
    </location>
</feature>
<feature type="transmembrane region" description="Helical" evidence="9">
    <location>
        <begin position="76"/>
        <end position="95"/>
    </location>
</feature>
<feature type="transmembrane region" description="Helical" evidence="9">
    <location>
        <begin position="155"/>
        <end position="172"/>
    </location>
</feature>
<reference evidence="10 11" key="1">
    <citation type="submission" date="2019-09" db="EMBL/GenBank/DDBJ databases">
        <title>Screening of Novel Bioactive Compounds from Soil-Associated.</title>
        <authorList>
            <person name="Gong X."/>
        </authorList>
    </citation>
    <scope>NUCLEOTIDE SEQUENCE [LARGE SCALE GENOMIC DNA]</scope>
    <source>
        <strain evidence="10 11">Gxj-6</strain>
    </source>
</reference>
<dbReference type="CDD" id="cd06853">
    <property type="entry name" value="GT_WecA_like"/>
    <property type="match status" value="1"/>
</dbReference>
<protein>
    <submittedName>
        <fullName evidence="10">Undecaprenyl/decaprenyl-phosphate alpha-N-acetylglucosaminyl 1-phosphate transferase</fullName>
    </submittedName>
</protein>
<keyword evidence="11" id="KW-1185">Reference proteome</keyword>
<feature type="region of interest" description="Disordered" evidence="8">
    <location>
        <begin position="1"/>
        <end position="26"/>
    </location>
</feature>
<gene>
    <name evidence="10" type="ORF">F5972_17910</name>
</gene>
<dbReference type="GO" id="GO:0016780">
    <property type="term" value="F:phosphotransferase activity, for other substituted phosphate groups"/>
    <property type="evidence" value="ECO:0007669"/>
    <property type="project" value="InterPro"/>
</dbReference>
<keyword evidence="7" id="KW-0460">Magnesium</keyword>
<dbReference type="InterPro" id="IPR000715">
    <property type="entry name" value="Glycosyl_transferase_4"/>
</dbReference>
<feature type="transmembrane region" description="Helical" evidence="9">
    <location>
        <begin position="179"/>
        <end position="196"/>
    </location>
</feature>
<feature type="transmembrane region" description="Helical" evidence="9">
    <location>
        <begin position="231"/>
        <end position="250"/>
    </location>
</feature>
<feature type="transmembrane region" description="Helical" evidence="9">
    <location>
        <begin position="326"/>
        <end position="349"/>
    </location>
</feature>
<organism evidence="10 11">
    <name type="scientific">Microbispora cellulosiformans</name>
    <dbReference type="NCBI Taxonomy" id="2614688"/>
    <lineage>
        <taxon>Bacteria</taxon>
        <taxon>Bacillati</taxon>
        <taxon>Actinomycetota</taxon>
        <taxon>Actinomycetes</taxon>
        <taxon>Streptosporangiales</taxon>
        <taxon>Streptosporangiaceae</taxon>
        <taxon>Microbispora</taxon>
    </lineage>
</organism>
<evidence type="ECO:0000256" key="6">
    <source>
        <dbReference type="ARBA" id="ARBA00023136"/>
    </source>
</evidence>
<feature type="transmembrane region" description="Helical" evidence="9">
    <location>
        <begin position="297"/>
        <end position="320"/>
    </location>
</feature>
<proteinExistence type="predicted"/>
<evidence type="ECO:0000256" key="2">
    <source>
        <dbReference type="ARBA" id="ARBA00022475"/>
    </source>
</evidence>
<dbReference type="GO" id="GO:0005886">
    <property type="term" value="C:plasma membrane"/>
    <property type="evidence" value="ECO:0007669"/>
    <property type="project" value="UniProtKB-SubCell"/>
</dbReference>
<evidence type="ECO:0000313" key="10">
    <source>
        <dbReference type="EMBL" id="KAA9377513.1"/>
    </source>
</evidence>
<feature type="transmembrane region" description="Helical" evidence="9">
    <location>
        <begin position="32"/>
        <end position="55"/>
    </location>
</feature>
<name>A0A5J5JZW0_9ACTN</name>
<feature type="binding site" evidence="7">
    <location>
        <position position="170"/>
    </location>
    <ligand>
        <name>Mg(2+)</name>
        <dbReference type="ChEBI" id="CHEBI:18420"/>
    </ligand>
</feature>
<dbReference type="GO" id="GO:0044038">
    <property type="term" value="P:cell wall macromolecule biosynthetic process"/>
    <property type="evidence" value="ECO:0007669"/>
    <property type="project" value="TreeGrafter"/>
</dbReference>
<keyword evidence="2" id="KW-1003">Cell membrane</keyword>
<dbReference type="GO" id="GO:0071555">
    <property type="term" value="P:cell wall organization"/>
    <property type="evidence" value="ECO:0007669"/>
    <property type="project" value="TreeGrafter"/>
</dbReference>
<evidence type="ECO:0000256" key="1">
    <source>
        <dbReference type="ARBA" id="ARBA00004651"/>
    </source>
</evidence>
<evidence type="ECO:0000256" key="8">
    <source>
        <dbReference type="SAM" id="MobiDB-lite"/>
    </source>
</evidence>
<evidence type="ECO:0000256" key="4">
    <source>
        <dbReference type="ARBA" id="ARBA00022692"/>
    </source>
</evidence>
<keyword evidence="6 9" id="KW-0472">Membrane</keyword>
<evidence type="ECO:0000256" key="3">
    <source>
        <dbReference type="ARBA" id="ARBA00022679"/>
    </source>
</evidence>
<evidence type="ECO:0000256" key="9">
    <source>
        <dbReference type="SAM" id="Phobius"/>
    </source>
</evidence>
<feature type="transmembrane region" description="Helical" evidence="9">
    <location>
        <begin position="256"/>
        <end position="276"/>
    </location>
</feature>
<dbReference type="Pfam" id="PF00953">
    <property type="entry name" value="Glycos_transf_4"/>
    <property type="match status" value="1"/>
</dbReference>
<comment type="subcellular location">
    <subcellularLocation>
        <location evidence="1">Cell membrane</location>
        <topology evidence="1">Multi-pass membrane protein</topology>
    </subcellularLocation>
</comment>
<comment type="caution">
    <text evidence="10">The sequence shown here is derived from an EMBL/GenBank/DDBJ whole genome shotgun (WGS) entry which is preliminary data.</text>
</comment>
<keyword evidence="5 9" id="KW-1133">Transmembrane helix</keyword>
<dbReference type="EMBL" id="VYTZ01000006">
    <property type="protein sequence ID" value="KAA9377513.1"/>
    <property type="molecule type" value="Genomic_DNA"/>
</dbReference>